<keyword evidence="1" id="KW-0472">Membrane</keyword>
<protein>
    <submittedName>
        <fullName evidence="2">Uncharacterized protein</fullName>
    </submittedName>
</protein>
<proteinExistence type="predicted"/>
<evidence type="ECO:0000256" key="1">
    <source>
        <dbReference type="SAM" id="Phobius"/>
    </source>
</evidence>
<feature type="transmembrane region" description="Helical" evidence="1">
    <location>
        <begin position="12"/>
        <end position="34"/>
    </location>
</feature>
<name>A0A7C4RXT4_FERPE</name>
<feature type="transmembrane region" description="Helical" evidence="1">
    <location>
        <begin position="125"/>
        <end position="147"/>
    </location>
</feature>
<gene>
    <name evidence="2" type="ORF">ENT72_02805</name>
</gene>
<organism evidence="2">
    <name type="scientific">Fervidobacterium pennivorans</name>
    <dbReference type="NCBI Taxonomy" id="93466"/>
    <lineage>
        <taxon>Bacteria</taxon>
        <taxon>Thermotogati</taxon>
        <taxon>Thermotogota</taxon>
        <taxon>Thermotogae</taxon>
        <taxon>Thermotogales</taxon>
        <taxon>Fervidobacteriaceae</taxon>
        <taxon>Fervidobacterium</taxon>
    </lineage>
</organism>
<accession>A0A7C4RXT4</accession>
<sequence>MKSMDGKSKIISKFMIVLGMVISIMGVFSIPSPLLRFPTFASILILLGSVLVSLGFGWHTLISSGGSLGEKMFVAVVCTAIILEALALVLYLVVEVEWVLVTAVVHVTRGYVEERPAVMPKISHVYASISSILAFTGIVLLPLAFYIKKVLS</sequence>
<comment type="caution">
    <text evidence="2">The sequence shown here is derived from an EMBL/GenBank/DDBJ whole genome shotgun (WGS) entry which is preliminary data.</text>
</comment>
<dbReference type="EMBL" id="DSZT01000083">
    <property type="protein sequence ID" value="HGU41839.1"/>
    <property type="molecule type" value="Genomic_DNA"/>
</dbReference>
<keyword evidence="1" id="KW-0812">Transmembrane</keyword>
<dbReference type="AlphaFoldDB" id="A0A7C4RXT4"/>
<keyword evidence="1" id="KW-1133">Transmembrane helix</keyword>
<reference evidence="2" key="1">
    <citation type="journal article" date="2020" name="mSystems">
        <title>Genome- and Community-Level Interaction Insights into Carbon Utilization and Element Cycling Functions of Hydrothermarchaeota in Hydrothermal Sediment.</title>
        <authorList>
            <person name="Zhou Z."/>
            <person name="Liu Y."/>
            <person name="Xu W."/>
            <person name="Pan J."/>
            <person name="Luo Z.H."/>
            <person name="Li M."/>
        </authorList>
    </citation>
    <scope>NUCLEOTIDE SEQUENCE [LARGE SCALE GENOMIC DNA]</scope>
    <source>
        <strain evidence="2">SpSt-604</strain>
    </source>
</reference>
<evidence type="ECO:0000313" key="2">
    <source>
        <dbReference type="EMBL" id="HGU41839.1"/>
    </source>
</evidence>
<feature type="transmembrane region" description="Helical" evidence="1">
    <location>
        <begin position="40"/>
        <end position="61"/>
    </location>
</feature>
<feature type="transmembrane region" description="Helical" evidence="1">
    <location>
        <begin position="73"/>
        <end position="94"/>
    </location>
</feature>